<protein>
    <recommendedName>
        <fullName evidence="1">N-acetyltransferase domain-containing protein</fullName>
    </recommendedName>
</protein>
<dbReference type="CDD" id="cd04301">
    <property type="entry name" value="NAT_SF"/>
    <property type="match status" value="1"/>
</dbReference>
<keyword evidence="3" id="KW-1185">Reference proteome</keyword>
<dbReference type="Pfam" id="PF00583">
    <property type="entry name" value="Acetyltransf_1"/>
    <property type="match status" value="1"/>
</dbReference>
<dbReference type="AlphaFoldDB" id="A0A8J3JCP9"/>
<organism evidence="2 3">
    <name type="scientific">Catellatospora bangladeshensis</name>
    <dbReference type="NCBI Taxonomy" id="310355"/>
    <lineage>
        <taxon>Bacteria</taxon>
        <taxon>Bacillati</taxon>
        <taxon>Actinomycetota</taxon>
        <taxon>Actinomycetes</taxon>
        <taxon>Micromonosporales</taxon>
        <taxon>Micromonosporaceae</taxon>
        <taxon>Catellatospora</taxon>
    </lineage>
</organism>
<evidence type="ECO:0000313" key="3">
    <source>
        <dbReference type="Proteomes" id="UP000601223"/>
    </source>
</evidence>
<dbReference type="InterPro" id="IPR000182">
    <property type="entry name" value="GNAT_dom"/>
</dbReference>
<name>A0A8J3JCP9_9ACTN</name>
<evidence type="ECO:0000259" key="1">
    <source>
        <dbReference type="PROSITE" id="PS51186"/>
    </source>
</evidence>
<evidence type="ECO:0000313" key="2">
    <source>
        <dbReference type="EMBL" id="GIF80249.1"/>
    </source>
</evidence>
<accession>A0A8J3JCP9</accession>
<proteinExistence type="predicted"/>
<dbReference type="Proteomes" id="UP000601223">
    <property type="component" value="Unassembled WGS sequence"/>
</dbReference>
<sequence>MYVRGTNFVAQSTRVQQVPGRAALNRATPDRAAGSLPGVTEDLLSRLERFYDAVPRDRAAVERHGTFELFLNQGTPYPFYARPVLGGPPPTAADLAAVRARQRELGQPESFEWVDQTTPGLLPIAEAAGLSVLRAPLLVLDPARLADPGDTARIVAAAAPDAAALLAAVAAVAQVGFGAPGTTTGDGGPAERDAALKLPDESALARQLDDIRSGVRAYAYAELPGQGIVASGISQRAGDVAEIAGVATLPAARRRGLAGAVTALLARQALEHGVRTVFLSAASDDVARVYERQGFDRVATACIAEPAA</sequence>
<gene>
    <name evidence="2" type="ORF">Cba03nite_15980</name>
</gene>
<dbReference type="Gene3D" id="3.40.630.30">
    <property type="match status" value="1"/>
</dbReference>
<dbReference type="GO" id="GO:0016747">
    <property type="term" value="F:acyltransferase activity, transferring groups other than amino-acyl groups"/>
    <property type="evidence" value="ECO:0007669"/>
    <property type="project" value="InterPro"/>
</dbReference>
<dbReference type="InterPro" id="IPR016181">
    <property type="entry name" value="Acyl_CoA_acyltransferase"/>
</dbReference>
<dbReference type="EMBL" id="BONF01000009">
    <property type="protein sequence ID" value="GIF80249.1"/>
    <property type="molecule type" value="Genomic_DNA"/>
</dbReference>
<dbReference type="SUPFAM" id="SSF55729">
    <property type="entry name" value="Acyl-CoA N-acyltransferases (Nat)"/>
    <property type="match status" value="1"/>
</dbReference>
<feature type="domain" description="N-acetyltransferase" evidence="1">
    <location>
        <begin position="182"/>
        <end position="308"/>
    </location>
</feature>
<reference evidence="2 3" key="1">
    <citation type="submission" date="2021-01" db="EMBL/GenBank/DDBJ databases">
        <title>Whole genome shotgun sequence of Catellatospora bangladeshensis NBRC 107357.</title>
        <authorList>
            <person name="Komaki H."/>
            <person name="Tamura T."/>
        </authorList>
    </citation>
    <scope>NUCLEOTIDE SEQUENCE [LARGE SCALE GENOMIC DNA]</scope>
    <source>
        <strain evidence="2 3">NBRC 107357</strain>
    </source>
</reference>
<dbReference type="PROSITE" id="PS51186">
    <property type="entry name" value="GNAT"/>
    <property type="match status" value="1"/>
</dbReference>
<comment type="caution">
    <text evidence="2">The sequence shown here is derived from an EMBL/GenBank/DDBJ whole genome shotgun (WGS) entry which is preliminary data.</text>
</comment>